<dbReference type="EMBL" id="JAMQKB010000007">
    <property type="protein sequence ID" value="MDC3424701.1"/>
    <property type="molecule type" value="Genomic_DNA"/>
</dbReference>
<keyword evidence="2" id="KW-0456">Lyase</keyword>
<dbReference type="InterPro" id="IPR029045">
    <property type="entry name" value="ClpP/crotonase-like_dom_sf"/>
</dbReference>
<dbReference type="Gene3D" id="3.90.226.10">
    <property type="entry name" value="2-enoyl-CoA Hydratase, Chain A, domain 1"/>
    <property type="match status" value="1"/>
</dbReference>
<name>A0A9X3WUY3_9BACI</name>
<dbReference type="PANTHER" id="PTHR43459:SF1">
    <property type="entry name" value="EG:BACN32G11.4 PROTEIN"/>
    <property type="match status" value="1"/>
</dbReference>
<reference evidence="2" key="1">
    <citation type="submission" date="2022-06" db="EMBL/GenBank/DDBJ databases">
        <title>Aquibacillus sp. a new bacterium isolated from soil saline samples.</title>
        <authorList>
            <person name="Galisteo C."/>
            <person name="De La Haba R."/>
            <person name="Sanchez-Porro C."/>
            <person name="Ventosa A."/>
        </authorList>
    </citation>
    <scope>NUCLEOTIDE SEQUENCE</scope>
    <source>
        <strain evidence="2">3ASR75-11</strain>
    </source>
</reference>
<dbReference type="Gene3D" id="1.10.12.10">
    <property type="entry name" value="Lyase 2-enoyl-coa Hydratase, Chain A, domain 2"/>
    <property type="match status" value="1"/>
</dbReference>
<gene>
    <name evidence="2" type="ORF">NC797_09280</name>
</gene>
<sequence length="256" mass="28677">MANFHIESEKGITTIRIQRGERYNALNSEMLAEFNHILGRVMQNTDQILVLTGDDNGFCAGGDITMMKQTADEAAFEKVMDDVEGIVSKLFLMPKIVLSAIHGPAAGLGLSIALTADYVLANQKAKIAMNFIGIGLIPDGGGHYWLEGRIGTHKAKQFIWDGLQLSAEEAFNQNIIDEVVETDVIVAAQQRAEKLKLKPLKSMIATKQIYHQFEKEKLIQYLRQEKNKQLELRKSKDHQEGVEAFLSKRKPFFTGE</sequence>
<dbReference type="Pfam" id="PF00378">
    <property type="entry name" value="ECH_1"/>
    <property type="match status" value="1"/>
</dbReference>
<dbReference type="PANTHER" id="PTHR43459">
    <property type="entry name" value="ENOYL-COA HYDRATASE"/>
    <property type="match status" value="1"/>
</dbReference>
<dbReference type="Proteomes" id="UP001145050">
    <property type="component" value="Unassembled WGS sequence"/>
</dbReference>
<keyword evidence="3" id="KW-1185">Reference proteome</keyword>
<dbReference type="RefSeq" id="WP_272436501.1">
    <property type="nucleotide sequence ID" value="NZ_JAMQKB010000007.1"/>
</dbReference>
<organism evidence="2 3">
    <name type="scientific">Terrihalobacillus insolitus</name>
    <dbReference type="NCBI Taxonomy" id="2950438"/>
    <lineage>
        <taxon>Bacteria</taxon>
        <taxon>Bacillati</taxon>
        <taxon>Bacillota</taxon>
        <taxon>Bacilli</taxon>
        <taxon>Bacillales</taxon>
        <taxon>Bacillaceae</taxon>
        <taxon>Terrihalobacillus</taxon>
    </lineage>
</organism>
<protein>
    <submittedName>
        <fullName evidence="2">Enoyl-CoA hydratase</fullName>
        <ecNumber evidence="2">4.2.1.17</ecNumber>
    </submittedName>
</protein>
<accession>A0A9X3WUY3</accession>
<proteinExistence type="inferred from homology"/>
<dbReference type="CDD" id="cd06558">
    <property type="entry name" value="crotonase-like"/>
    <property type="match status" value="1"/>
</dbReference>
<dbReference type="InterPro" id="IPR001753">
    <property type="entry name" value="Enoyl-CoA_hydra/iso"/>
</dbReference>
<dbReference type="EC" id="4.2.1.17" evidence="2"/>
<dbReference type="NCBIfam" id="NF005804">
    <property type="entry name" value="PRK07659.1"/>
    <property type="match status" value="1"/>
</dbReference>
<evidence type="ECO:0000256" key="1">
    <source>
        <dbReference type="ARBA" id="ARBA00005254"/>
    </source>
</evidence>
<dbReference type="AlphaFoldDB" id="A0A9X3WUY3"/>
<evidence type="ECO:0000313" key="3">
    <source>
        <dbReference type="Proteomes" id="UP001145050"/>
    </source>
</evidence>
<dbReference type="SUPFAM" id="SSF52096">
    <property type="entry name" value="ClpP/crotonase"/>
    <property type="match status" value="1"/>
</dbReference>
<evidence type="ECO:0000313" key="2">
    <source>
        <dbReference type="EMBL" id="MDC3424701.1"/>
    </source>
</evidence>
<comment type="caution">
    <text evidence="2">The sequence shown here is derived from an EMBL/GenBank/DDBJ whole genome shotgun (WGS) entry which is preliminary data.</text>
</comment>
<dbReference type="InterPro" id="IPR014748">
    <property type="entry name" value="Enoyl-CoA_hydra_C"/>
</dbReference>
<dbReference type="GO" id="GO:0004300">
    <property type="term" value="F:enoyl-CoA hydratase activity"/>
    <property type="evidence" value="ECO:0007669"/>
    <property type="project" value="UniProtKB-EC"/>
</dbReference>
<comment type="similarity">
    <text evidence="1">Belongs to the enoyl-CoA hydratase/isomerase family.</text>
</comment>